<keyword evidence="1" id="KW-0472">Membrane</keyword>
<accession>A0ABU1I5A3</accession>
<evidence type="ECO:0000259" key="2">
    <source>
        <dbReference type="PROSITE" id="PS50883"/>
    </source>
</evidence>
<organism evidence="3 4">
    <name type="scientific">Paracidovorax wautersii</name>
    <dbReference type="NCBI Taxonomy" id="1177982"/>
    <lineage>
        <taxon>Bacteria</taxon>
        <taxon>Pseudomonadati</taxon>
        <taxon>Pseudomonadota</taxon>
        <taxon>Betaproteobacteria</taxon>
        <taxon>Burkholderiales</taxon>
        <taxon>Comamonadaceae</taxon>
        <taxon>Paracidovorax</taxon>
    </lineage>
</organism>
<dbReference type="PROSITE" id="PS50883">
    <property type="entry name" value="EAL"/>
    <property type="match status" value="1"/>
</dbReference>
<dbReference type="Pfam" id="PF00563">
    <property type="entry name" value="EAL"/>
    <property type="match status" value="1"/>
</dbReference>
<dbReference type="SUPFAM" id="SSF141868">
    <property type="entry name" value="EAL domain-like"/>
    <property type="match status" value="1"/>
</dbReference>
<dbReference type="EC" id="2.7.7.65" evidence="3"/>
<keyword evidence="3" id="KW-0548">Nucleotidyltransferase</keyword>
<dbReference type="InterPro" id="IPR035919">
    <property type="entry name" value="EAL_sf"/>
</dbReference>
<evidence type="ECO:0000256" key="1">
    <source>
        <dbReference type="SAM" id="Phobius"/>
    </source>
</evidence>
<feature type="transmembrane region" description="Helical" evidence="1">
    <location>
        <begin position="139"/>
        <end position="155"/>
    </location>
</feature>
<dbReference type="EMBL" id="JAVIZX010000001">
    <property type="protein sequence ID" value="MDR6212399.1"/>
    <property type="molecule type" value="Genomic_DNA"/>
</dbReference>
<protein>
    <submittedName>
        <fullName evidence="3">EAL domain-containing protein (Putative c-di-GMP-specific phosphodiesterase class I)</fullName>
        <ecNumber evidence="3">2.7.7.65</ecNumber>
    </submittedName>
</protein>
<feature type="transmembrane region" description="Helical" evidence="1">
    <location>
        <begin position="62"/>
        <end position="81"/>
    </location>
</feature>
<reference evidence="3 4" key="1">
    <citation type="submission" date="2023-08" db="EMBL/GenBank/DDBJ databases">
        <title>Functional and genomic diversity of the sorghum phyllosphere microbiome.</title>
        <authorList>
            <person name="Shade A."/>
        </authorList>
    </citation>
    <scope>NUCLEOTIDE SEQUENCE [LARGE SCALE GENOMIC DNA]</scope>
    <source>
        <strain evidence="3 4">SORGH_AS_0335</strain>
    </source>
</reference>
<sequence length="458" mass="50687">MTTAPGGPGPLTTRLRNLWLAPDLAGVGQRRERRMRLLASAALVFMGAGWGVFFGLQGHQVIALAELVPVASGLGVLYLTLQGHRRSANLLLFGSMAVVVAGMATLFDVPSAHVPRSVHLYLLPLAVAAFMAFRDDPAWLRYGMAAGCLALFVALDAHPWRLAEGYDLPGELRQAAIWVQATLAMALMLMLLHILQTDAAQRSWLDRDLQAALRQEQFTLHFQPQLDRQGRVTSAEVLIRWQHPVHGLLRPAEFIRHAEHNGMIVPIGQWALAQTCATLRDWQTDPDLQPLVLAVNVSQNQFRQADFAQQVRALVQTHGVNAERLELELTETLIVQDVADLRRKMDELVALGVRFALDDFGTGFSSLSHLQHFPLAKLKIDRSFTSRLPDDPGSAVIVRSVIGLGHGMQLAVVAEGLETEAQHRFMLDHGCDGFQGYWFSQPLPLDAFAAFVRQRNRA</sequence>
<dbReference type="Proteomes" id="UP001267710">
    <property type="component" value="Unassembled WGS sequence"/>
</dbReference>
<dbReference type="Gene3D" id="3.20.20.450">
    <property type="entry name" value="EAL domain"/>
    <property type="match status" value="1"/>
</dbReference>
<feature type="transmembrane region" description="Helical" evidence="1">
    <location>
        <begin position="88"/>
        <end position="107"/>
    </location>
</feature>
<evidence type="ECO:0000313" key="4">
    <source>
        <dbReference type="Proteomes" id="UP001267710"/>
    </source>
</evidence>
<dbReference type="RefSeq" id="WP_309825315.1">
    <property type="nucleotide sequence ID" value="NZ_JAVIZX010000001.1"/>
</dbReference>
<dbReference type="InterPro" id="IPR050706">
    <property type="entry name" value="Cyclic-di-GMP_PDE-like"/>
</dbReference>
<dbReference type="PANTHER" id="PTHR33121:SF70">
    <property type="entry name" value="SIGNALING PROTEIN YKOW"/>
    <property type="match status" value="1"/>
</dbReference>
<dbReference type="SMART" id="SM00052">
    <property type="entry name" value="EAL"/>
    <property type="match status" value="1"/>
</dbReference>
<dbReference type="PANTHER" id="PTHR33121">
    <property type="entry name" value="CYCLIC DI-GMP PHOSPHODIESTERASE PDEF"/>
    <property type="match status" value="1"/>
</dbReference>
<feature type="transmembrane region" description="Helical" evidence="1">
    <location>
        <begin position="175"/>
        <end position="195"/>
    </location>
</feature>
<comment type="caution">
    <text evidence="3">The sequence shown here is derived from an EMBL/GenBank/DDBJ whole genome shotgun (WGS) entry which is preliminary data.</text>
</comment>
<proteinExistence type="predicted"/>
<evidence type="ECO:0000313" key="3">
    <source>
        <dbReference type="EMBL" id="MDR6212399.1"/>
    </source>
</evidence>
<feature type="domain" description="EAL" evidence="2">
    <location>
        <begin position="202"/>
        <end position="456"/>
    </location>
</feature>
<feature type="transmembrane region" description="Helical" evidence="1">
    <location>
        <begin position="113"/>
        <end position="132"/>
    </location>
</feature>
<keyword evidence="1" id="KW-0812">Transmembrane</keyword>
<dbReference type="CDD" id="cd01948">
    <property type="entry name" value="EAL"/>
    <property type="match status" value="1"/>
</dbReference>
<gene>
    <name evidence="3" type="ORF">QE399_000088</name>
</gene>
<keyword evidence="4" id="KW-1185">Reference proteome</keyword>
<dbReference type="InterPro" id="IPR001633">
    <property type="entry name" value="EAL_dom"/>
</dbReference>
<feature type="transmembrane region" description="Helical" evidence="1">
    <location>
        <begin position="37"/>
        <end position="56"/>
    </location>
</feature>
<dbReference type="GO" id="GO:0052621">
    <property type="term" value="F:diguanylate cyclase activity"/>
    <property type="evidence" value="ECO:0007669"/>
    <property type="project" value="UniProtKB-EC"/>
</dbReference>
<keyword evidence="3" id="KW-0808">Transferase</keyword>
<name>A0ABU1I5A3_9BURK</name>
<keyword evidence="1" id="KW-1133">Transmembrane helix</keyword>